<evidence type="ECO:0000256" key="6">
    <source>
        <dbReference type="RuleBase" id="RU362091"/>
    </source>
</evidence>
<evidence type="ECO:0000256" key="7">
    <source>
        <dbReference type="SAM" id="MobiDB-lite"/>
    </source>
</evidence>
<dbReference type="Proteomes" id="UP000006813">
    <property type="component" value="Unassembled WGS sequence"/>
</dbReference>
<dbReference type="AlphaFoldDB" id="G5B622"/>
<feature type="compositionally biased region" description="Basic and acidic residues" evidence="7">
    <location>
        <begin position="669"/>
        <end position="684"/>
    </location>
</feature>
<feature type="transmembrane region" description="Helical" evidence="8">
    <location>
        <begin position="158"/>
        <end position="176"/>
    </location>
</feature>
<dbReference type="GO" id="GO:0005412">
    <property type="term" value="F:D-glucose:sodium symporter activity"/>
    <property type="evidence" value="ECO:0007669"/>
    <property type="project" value="TreeGrafter"/>
</dbReference>
<dbReference type="EMBL" id="JH168616">
    <property type="protein sequence ID" value="EHB04733.1"/>
    <property type="molecule type" value="Genomic_DNA"/>
</dbReference>
<gene>
    <name evidence="9" type="ORF">GW7_18902</name>
</gene>
<feature type="transmembrane region" description="Helical" evidence="8">
    <location>
        <begin position="133"/>
        <end position="152"/>
    </location>
</feature>
<evidence type="ECO:0000313" key="9">
    <source>
        <dbReference type="EMBL" id="EHB04733.1"/>
    </source>
</evidence>
<evidence type="ECO:0000256" key="5">
    <source>
        <dbReference type="ARBA" id="ARBA00023136"/>
    </source>
</evidence>
<feature type="compositionally biased region" description="Basic and acidic residues" evidence="7">
    <location>
        <begin position="614"/>
        <end position="623"/>
    </location>
</feature>
<feature type="region of interest" description="Disordered" evidence="7">
    <location>
        <begin position="643"/>
        <end position="684"/>
    </location>
</feature>
<feature type="transmembrane region" description="Helical" evidence="8">
    <location>
        <begin position="375"/>
        <end position="395"/>
    </location>
</feature>
<evidence type="ECO:0000256" key="4">
    <source>
        <dbReference type="ARBA" id="ARBA00022989"/>
    </source>
</evidence>
<keyword evidence="3 8" id="KW-0812">Transmembrane</keyword>
<reference evidence="9 10" key="1">
    <citation type="journal article" date="2011" name="Nature">
        <title>Genome sequencing reveals insights into physiology and longevity of the naked mole rat.</title>
        <authorList>
            <person name="Kim E.B."/>
            <person name="Fang X."/>
            <person name="Fushan A.A."/>
            <person name="Huang Z."/>
            <person name="Lobanov A.V."/>
            <person name="Han L."/>
            <person name="Marino S.M."/>
            <person name="Sun X."/>
            <person name="Turanov A.A."/>
            <person name="Yang P."/>
            <person name="Yim S.H."/>
            <person name="Zhao X."/>
            <person name="Kasaikina M.V."/>
            <person name="Stoletzki N."/>
            <person name="Peng C."/>
            <person name="Polak P."/>
            <person name="Xiong Z."/>
            <person name="Kiezun A."/>
            <person name="Zhu Y."/>
            <person name="Chen Y."/>
            <person name="Kryukov G.V."/>
            <person name="Zhang Q."/>
            <person name="Peshkin L."/>
            <person name="Yang L."/>
            <person name="Bronson R.T."/>
            <person name="Buffenstein R."/>
            <person name="Wang B."/>
            <person name="Han C."/>
            <person name="Li Q."/>
            <person name="Chen L."/>
            <person name="Zhao W."/>
            <person name="Sunyaev S.R."/>
            <person name="Park T.J."/>
            <person name="Zhang G."/>
            <person name="Wang J."/>
            <person name="Gladyshev V.N."/>
        </authorList>
    </citation>
    <scope>NUCLEOTIDE SEQUENCE [LARGE SCALE GENOMIC DNA]</scope>
</reference>
<organism evidence="9 10">
    <name type="scientific">Heterocephalus glaber</name>
    <name type="common">Naked mole rat</name>
    <dbReference type="NCBI Taxonomy" id="10181"/>
    <lineage>
        <taxon>Eukaryota</taxon>
        <taxon>Metazoa</taxon>
        <taxon>Chordata</taxon>
        <taxon>Craniata</taxon>
        <taxon>Vertebrata</taxon>
        <taxon>Euteleostomi</taxon>
        <taxon>Mammalia</taxon>
        <taxon>Eutheria</taxon>
        <taxon>Euarchontoglires</taxon>
        <taxon>Glires</taxon>
        <taxon>Rodentia</taxon>
        <taxon>Hystricomorpha</taxon>
        <taxon>Bathyergidae</taxon>
        <taxon>Heterocephalus</taxon>
    </lineage>
</organism>
<dbReference type="InterPro" id="IPR001734">
    <property type="entry name" value="Na/solute_symporter"/>
</dbReference>
<evidence type="ECO:0000313" key="10">
    <source>
        <dbReference type="Proteomes" id="UP000006813"/>
    </source>
</evidence>
<feature type="transmembrane region" description="Helical" evidence="8">
    <location>
        <begin position="267"/>
        <end position="287"/>
    </location>
</feature>
<dbReference type="PANTHER" id="PTHR11819">
    <property type="entry name" value="SOLUTE CARRIER FAMILY 5"/>
    <property type="match status" value="1"/>
</dbReference>
<keyword evidence="5 8" id="KW-0472">Membrane</keyword>
<evidence type="ECO:0000256" key="1">
    <source>
        <dbReference type="ARBA" id="ARBA00004141"/>
    </source>
</evidence>
<dbReference type="PROSITE" id="PS50283">
    <property type="entry name" value="NA_SOLUT_SYMP_3"/>
    <property type="match status" value="1"/>
</dbReference>
<feature type="transmembrane region" description="Helical" evidence="8">
    <location>
        <begin position="466"/>
        <end position="486"/>
    </location>
</feature>
<name>G5B622_HETGA</name>
<feature type="transmembrane region" description="Helical" evidence="8">
    <location>
        <begin position="506"/>
        <end position="528"/>
    </location>
</feature>
<sequence>MDLPENHDHFWNWSAMGLGTYNWKDALILTVYLVLVLYIGLRIAASLFAANIGSSHFIGLAGIGASSGIAVGAFEWNVVTLPEYLRKRFGSVRIQLLASILSILIDVITRILVEVCYGAMFVKIAWDMDVYQVTMLLLVIAGIYTITGGLAAVIYTEALHAIVMLVGSILLMIYAFRKVGGYKQLQRNYFYTIPGKTSEGNWTAKPECYIPRQDAFHIFRDLVSGDFAWPKLILGATTISLFYGCADQVSVQRGLAGKNISHMKAGFLLYGYLKLLPMFLMVMPGMISRIFYPNQVACVVPSECEKYCGAQRSCSPVAYPRMVVSLLPTSKKQALLLRAIESHGSLAPKAISGQLGVSVQRGLAGKNISHMKAGFLLYGYLKLLPMFLMVMPGMISRIFYPNQVACVVPSECEKYCGAQRSCSPVAYPRMVVSLLPTSKKQALLLRAIESHGSLAPKAISGQLGGAFWGLTLGIVIGFFRLLPEVIYGHRTCEKSKCPMPICSIHYLYFSTFLLLVSLLSMLGISFFTRPIPDRHLYRLCWSLRKSLEERLDLDRGITWRRLPRFPATPAMFRDSQSYFWEAFQLFFGLEPQLNPKVASGKVSKEINTTEEMEATEKRKHSDSLEVAEALAPGEASRRIEVREKNMEQGDPSESADILAQGDLSRNMKATKEKTENTDRGDKSEKSCWRRLISASATILIALVVFGHIYFA</sequence>
<dbReference type="GO" id="GO:0005886">
    <property type="term" value="C:plasma membrane"/>
    <property type="evidence" value="ECO:0007669"/>
    <property type="project" value="TreeGrafter"/>
</dbReference>
<evidence type="ECO:0000256" key="2">
    <source>
        <dbReference type="ARBA" id="ARBA00006434"/>
    </source>
</evidence>
<dbReference type="NCBIfam" id="TIGR00813">
    <property type="entry name" value="sss"/>
    <property type="match status" value="1"/>
</dbReference>
<comment type="subcellular location">
    <subcellularLocation>
        <location evidence="1">Membrane</location>
        <topology evidence="1">Multi-pass membrane protein</topology>
    </subcellularLocation>
</comment>
<feature type="transmembrane region" description="Helical" evidence="8">
    <location>
        <begin position="691"/>
        <end position="710"/>
    </location>
</feature>
<dbReference type="PANTHER" id="PTHR11819:SF110">
    <property type="entry name" value="GENE 5134-RELATED"/>
    <property type="match status" value="1"/>
</dbReference>
<dbReference type="STRING" id="10181.G5B622"/>
<dbReference type="InterPro" id="IPR038377">
    <property type="entry name" value="Na/Glc_symporter_sf"/>
</dbReference>
<dbReference type="InParanoid" id="G5B622"/>
<feature type="transmembrane region" description="Helical" evidence="8">
    <location>
        <begin position="57"/>
        <end position="74"/>
    </location>
</feature>
<evidence type="ECO:0000256" key="3">
    <source>
        <dbReference type="ARBA" id="ARBA00022692"/>
    </source>
</evidence>
<proteinExistence type="inferred from homology"/>
<comment type="similarity">
    <text evidence="2 6">Belongs to the sodium:solute symporter (SSF) (TC 2.A.21) family.</text>
</comment>
<accession>G5B622</accession>
<dbReference type="Gene3D" id="1.20.1730.10">
    <property type="entry name" value="Sodium/glucose cotransporter"/>
    <property type="match status" value="2"/>
</dbReference>
<feature type="transmembrane region" description="Helical" evidence="8">
    <location>
        <begin position="26"/>
        <end position="45"/>
    </location>
</feature>
<protein>
    <submittedName>
        <fullName evidence="9">Sodium/glucose cotransporter 1</fullName>
    </submittedName>
</protein>
<keyword evidence="4 8" id="KW-1133">Transmembrane helix</keyword>
<feature type="region of interest" description="Disordered" evidence="7">
    <location>
        <begin position="600"/>
        <end position="624"/>
    </location>
</feature>
<dbReference type="Pfam" id="PF00474">
    <property type="entry name" value="SSF"/>
    <property type="match status" value="2"/>
</dbReference>
<feature type="transmembrane region" description="Helical" evidence="8">
    <location>
        <begin position="94"/>
        <end position="113"/>
    </location>
</feature>
<evidence type="ECO:0000256" key="8">
    <source>
        <dbReference type="SAM" id="Phobius"/>
    </source>
</evidence>